<proteinExistence type="predicted"/>
<dbReference type="GeneID" id="42028949"/>
<reference evidence="2" key="2">
    <citation type="submission" date="2012-05" db="EMBL/GenBank/DDBJ databases">
        <title>The Genome Annotation of Fusarium oxysporum II5.</title>
        <authorList>
            <consortium name="The Broad Institute Genomics Platform"/>
            <person name="Ma L.-J."/>
            <person name="Corby-Kistler H."/>
            <person name="Broz K."/>
            <person name="Gale L.R."/>
            <person name="Jonkers W."/>
            <person name="O'Donnell K."/>
            <person name="Ploetz R."/>
            <person name="Steinberg C."/>
            <person name="Schwartz D.C."/>
            <person name="VanEtten H."/>
            <person name="Zhou S."/>
            <person name="Young S.K."/>
            <person name="Zeng Q."/>
            <person name="Gargeya S."/>
            <person name="Fitzgerald M."/>
            <person name="Abouelleil A."/>
            <person name="Alvarado L."/>
            <person name="Chapman S.B."/>
            <person name="Gainer-Dewar J."/>
            <person name="Goldberg J."/>
            <person name="Griggs A."/>
            <person name="Gujja S."/>
            <person name="Hansen M."/>
            <person name="Howarth C."/>
            <person name="Imamovic A."/>
            <person name="Ireland A."/>
            <person name="Larimer J."/>
            <person name="McCowan C."/>
            <person name="Murphy C."/>
            <person name="Pearson M."/>
            <person name="Poon T.W."/>
            <person name="Priest M."/>
            <person name="Roberts A."/>
            <person name="Saif S."/>
            <person name="Shea T."/>
            <person name="Sykes S."/>
            <person name="Wortman J."/>
            <person name="Nusbaum C."/>
            <person name="Birren B."/>
        </authorList>
    </citation>
    <scope>NUCLEOTIDE SEQUENCE</scope>
    <source>
        <strain evidence="2">54006</strain>
    </source>
</reference>
<feature type="region of interest" description="Disordered" evidence="1">
    <location>
        <begin position="29"/>
        <end position="53"/>
    </location>
</feature>
<name>X0KES7_FUSO5</name>
<dbReference type="HOGENOM" id="CLU_1578584_0_0_1"/>
<reference evidence="2" key="1">
    <citation type="submission" date="2011-11" db="EMBL/GenBank/DDBJ databases">
        <title>The Genome Sequence of Fusarium oxysporum II5.</title>
        <authorList>
            <consortium name="The Broad Institute Genome Sequencing Platform"/>
            <person name="Ma L.-J."/>
            <person name="Gale L.R."/>
            <person name="Schwartz D.C."/>
            <person name="Zhou S."/>
            <person name="Corby-Kistler H."/>
            <person name="Young S.K."/>
            <person name="Zeng Q."/>
            <person name="Gargeya S."/>
            <person name="Fitzgerald M."/>
            <person name="Haas B."/>
            <person name="Abouelleil A."/>
            <person name="Alvarado L."/>
            <person name="Arachchi H.M."/>
            <person name="Berlin A."/>
            <person name="Brown A."/>
            <person name="Chapman S.B."/>
            <person name="Chen Z."/>
            <person name="Dunbar C."/>
            <person name="Freedman E."/>
            <person name="Gearin G."/>
            <person name="Goldberg J."/>
            <person name="Griggs A."/>
            <person name="Gujja S."/>
            <person name="Heiman D."/>
            <person name="Howarth C."/>
            <person name="Larson L."/>
            <person name="Lui A."/>
            <person name="MacDonald P.J.P."/>
            <person name="Montmayeur A."/>
            <person name="Murphy C."/>
            <person name="Neiman D."/>
            <person name="Pearson M."/>
            <person name="Priest M."/>
            <person name="Roberts A."/>
            <person name="Saif S."/>
            <person name="Shea T."/>
            <person name="Shenoy N."/>
            <person name="Sisk P."/>
            <person name="Stolte C."/>
            <person name="Sykes S."/>
            <person name="Wortman J."/>
            <person name="Nusbaum C."/>
            <person name="Birren B."/>
        </authorList>
    </citation>
    <scope>NUCLEOTIDE SEQUENCE [LARGE SCALE GENOMIC DNA]</scope>
    <source>
        <strain evidence="2">54006</strain>
    </source>
</reference>
<organism evidence="2">
    <name type="scientific">Fusarium odoratissimum (strain NRRL 54006)</name>
    <dbReference type="NCBI Taxonomy" id="1089451"/>
    <lineage>
        <taxon>Eukaryota</taxon>
        <taxon>Fungi</taxon>
        <taxon>Dikarya</taxon>
        <taxon>Ascomycota</taxon>
        <taxon>Pezizomycotina</taxon>
        <taxon>Sordariomycetes</taxon>
        <taxon>Hypocreomycetidae</taxon>
        <taxon>Hypocreales</taxon>
        <taxon>Nectriaceae</taxon>
        <taxon>Fusarium</taxon>
        <taxon>Fusarium oxysporum species complex</taxon>
        <taxon>Fusarium oxysporum f. sp. cubense (strain race 4)</taxon>
    </lineage>
</organism>
<dbReference type="EMBL" id="JH658275">
    <property type="protein sequence ID" value="EXM07227.1"/>
    <property type="molecule type" value="Genomic_DNA"/>
</dbReference>
<evidence type="ECO:0000256" key="1">
    <source>
        <dbReference type="SAM" id="MobiDB-lite"/>
    </source>
</evidence>
<sequence length="202" mass="22943">MTHFSCITNTQLNNELEKTDIIFEKLADDKSGRTEGSSEAIEEKKEIQGKQPHLESAASLSIVAQNFNIYITSDSTAVAATHHKPQSRFCALYRNEHDVLFYHAPRAPSSGQAPHSIAQDIHDPRPSPTLAHSHERRYPKNSSSLKLHPLDSRISRYRSFERHLSTPCPRRYADSLRTPKYNERTYEAGSEAQTWIPMSQAK</sequence>
<gene>
    <name evidence="2" type="ORF">FOIG_03774</name>
</gene>
<dbReference type="AlphaFoldDB" id="X0KES7"/>
<dbReference type="RefSeq" id="XP_031069316.1">
    <property type="nucleotide sequence ID" value="XM_031201792.1"/>
</dbReference>
<dbReference type="Proteomes" id="UP000030685">
    <property type="component" value="Unassembled WGS sequence"/>
</dbReference>
<protein>
    <submittedName>
        <fullName evidence="2">Uncharacterized protein</fullName>
    </submittedName>
</protein>
<feature type="region of interest" description="Disordered" evidence="1">
    <location>
        <begin position="107"/>
        <end position="145"/>
    </location>
</feature>
<dbReference type="VEuPathDB" id="FungiDB:FOIG_03774"/>
<evidence type="ECO:0000313" key="2">
    <source>
        <dbReference type="EMBL" id="EXM07227.1"/>
    </source>
</evidence>
<accession>X0KES7</accession>